<evidence type="ECO:0000313" key="3">
    <source>
        <dbReference type="Proteomes" id="UP001219037"/>
    </source>
</evidence>
<sequence length="144" mass="15615">MGTNRYCTKTGCRGAAVATLTYNYADSAVVLGPMSQRAEPHAYDLCQRHCRTMTAPVGWELLRLVSLEDLQAPPAADPDDLLALADAVKETPEEQVSTSDPLDDVTPDTSAHRVDRSVQPVADSDVVDPRPVSGETRPSLRILR</sequence>
<dbReference type="EMBL" id="CP121252">
    <property type="protein sequence ID" value="WFP17393.1"/>
    <property type="molecule type" value="Genomic_DNA"/>
</dbReference>
<reference evidence="2 3" key="1">
    <citation type="submission" date="2023-04" db="EMBL/GenBank/DDBJ databases">
        <title>Funneling lignin-derived compounds into biodiesel using alkali-halophilic Citricoccus sp. P2.</title>
        <authorList>
            <person name="Luo C.-B."/>
        </authorList>
    </citation>
    <scope>NUCLEOTIDE SEQUENCE [LARGE SCALE GENOMIC DNA]</scope>
    <source>
        <strain evidence="2 3">P2</strain>
    </source>
</reference>
<dbReference type="Pfam" id="PF12005">
    <property type="entry name" value="DUF3499"/>
    <property type="match status" value="1"/>
</dbReference>
<evidence type="ECO:0000256" key="1">
    <source>
        <dbReference type="SAM" id="MobiDB-lite"/>
    </source>
</evidence>
<keyword evidence="3" id="KW-1185">Reference proteome</keyword>
<accession>A0ABY8H8A8</accession>
<proteinExistence type="predicted"/>
<organism evidence="2 3">
    <name type="scientific">Citricoccus muralis</name>
    <dbReference type="NCBI Taxonomy" id="169134"/>
    <lineage>
        <taxon>Bacteria</taxon>
        <taxon>Bacillati</taxon>
        <taxon>Actinomycetota</taxon>
        <taxon>Actinomycetes</taxon>
        <taxon>Micrococcales</taxon>
        <taxon>Micrococcaceae</taxon>
        <taxon>Citricoccus</taxon>
    </lineage>
</organism>
<protein>
    <submittedName>
        <fullName evidence="2">DUF3499 domain-containing protein</fullName>
    </submittedName>
</protein>
<dbReference type="InterPro" id="IPR021888">
    <property type="entry name" value="DUF3499"/>
</dbReference>
<feature type="region of interest" description="Disordered" evidence="1">
    <location>
        <begin position="87"/>
        <end position="144"/>
    </location>
</feature>
<name>A0ABY8H8A8_9MICC</name>
<gene>
    <name evidence="2" type="ORF">P8192_04595</name>
</gene>
<dbReference type="Proteomes" id="UP001219037">
    <property type="component" value="Chromosome"/>
</dbReference>
<evidence type="ECO:0000313" key="2">
    <source>
        <dbReference type="EMBL" id="WFP17393.1"/>
    </source>
</evidence>
<dbReference type="RefSeq" id="WP_278158845.1">
    <property type="nucleotide sequence ID" value="NZ_CP121252.1"/>
</dbReference>